<dbReference type="PANTHER" id="PTHR10502:SF233">
    <property type="entry name" value="ANNEXIN B9"/>
    <property type="match status" value="1"/>
</dbReference>
<dbReference type="PRINTS" id="PR00196">
    <property type="entry name" value="ANNEXIN"/>
</dbReference>
<dbReference type="GO" id="GO:0005634">
    <property type="term" value="C:nucleus"/>
    <property type="evidence" value="ECO:0007669"/>
    <property type="project" value="TreeGrafter"/>
</dbReference>
<dbReference type="GO" id="GO:0005886">
    <property type="term" value="C:plasma membrane"/>
    <property type="evidence" value="ECO:0007669"/>
    <property type="project" value="TreeGrafter"/>
</dbReference>
<dbReference type="PANTHER" id="PTHR10502">
    <property type="entry name" value="ANNEXIN"/>
    <property type="match status" value="1"/>
</dbReference>
<dbReference type="Proteomes" id="UP001153709">
    <property type="component" value="Chromosome 3"/>
</dbReference>
<proteinExistence type="inferred from homology"/>
<dbReference type="FunFam" id="1.10.220.10:FF:000004">
    <property type="entry name" value="Annexin"/>
    <property type="match status" value="1"/>
</dbReference>
<keyword evidence="4 6" id="KW-0041">Annexin</keyword>
<dbReference type="InterPro" id="IPR001464">
    <property type="entry name" value="Annexin"/>
</dbReference>
<dbReference type="GO" id="GO:0012506">
    <property type="term" value="C:vesicle membrane"/>
    <property type="evidence" value="ECO:0007669"/>
    <property type="project" value="TreeGrafter"/>
</dbReference>
<evidence type="ECO:0000256" key="1">
    <source>
        <dbReference type="ARBA" id="ARBA00007831"/>
    </source>
</evidence>
<evidence type="ECO:0000256" key="6">
    <source>
        <dbReference type="RuleBase" id="RU003540"/>
    </source>
</evidence>
<dbReference type="GO" id="GO:0001786">
    <property type="term" value="F:phosphatidylserine binding"/>
    <property type="evidence" value="ECO:0007669"/>
    <property type="project" value="TreeGrafter"/>
</dbReference>
<dbReference type="FunFam" id="1.10.220.10:FF:000001">
    <property type="entry name" value="Annexin"/>
    <property type="match status" value="1"/>
</dbReference>
<evidence type="ECO:0000313" key="8">
    <source>
        <dbReference type="Proteomes" id="UP001153709"/>
    </source>
</evidence>
<dbReference type="FunFam" id="1.10.220.10:FF:000002">
    <property type="entry name" value="Annexin"/>
    <property type="match status" value="1"/>
</dbReference>
<organism evidence="7 8">
    <name type="scientific">Diabrotica balteata</name>
    <name type="common">Banded cucumber beetle</name>
    <dbReference type="NCBI Taxonomy" id="107213"/>
    <lineage>
        <taxon>Eukaryota</taxon>
        <taxon>Metazoa</taxon>
        <taxon>Ecdysozoa</taxon>
        <taxon>Arthropoda</taxon>
        <taxon>Hexapoda</taxon>
        <taxon>Insecta</taxon>
        <taxon>Pterygota</taxon>
        <taxon>Neoptera</taxon>
        <taxon>Endopterygota</taxon>
        <taxon>Coleoptera</taxon>
        <taxon>Polyphaga</taxon>
        <taxon>Cucujiformia</taxon>
        <taxon>Chrysomeloidea</taxon>
        <taxon>Chrysomelidae</taxon>
        <taxon>Galerucinae</taxon>
        <taxon>Diabroticina</taxon>
        <taxon>Diabroticites</taxon>
        <taxon>Diabrotica</taxon>
    </lineage>
</organism>
<dbReference type="OrthoDB" id="37886at2759"/>
<dbReference type="GO" id="GO:0005544">
    <property type="term" value="F:calcium-dependent phospholipid binding"/>
    <property type="evidence" value="ECO:0007669"/>
    <property type="project" value="UniProtKB-KW"/>
</dbReference>
<dbReference type="InterPro" id="IPR018252">
    <property type="entry name" value="Annexin_repeat_CS"/>
</dbReference>
<keyword evidence="3 6" id="KW-0106">Calcium</keyword>
<comment type="domain">
    <text evidence="6">A pair of annexin repeats may form one binding site for calcium and phospholipid.</text>
</comment>
<gene>
    <name evidence="7" type="ORF">DIABBA_LOCUS4480</name>
</gene>
<comment type="similarity">
    <text evidence="1 6">Belongs to the annexin family.</text>
</comment>
<keyword evidence="5 6" id="KW-0111">Calcium/phospholipid-binding</keyword>
<dbReference type="InterPro" id="IPR018502">
    <property type="entry name" value="Annexin_repeat"/>
</dbReference>
<dbReference type="GO" id="GO:0032509">
    <property type="term" value="P:endosome transport via multivesicular body sorting pathway"/>
    <property type="evidence" value="ECO:0007669"/>
    <property type="project" value="TreeGrafter"/>
</dbReference>
<dbReference type="GO" id="GO:0005509">
    <property type="term" value="F:calcium ion binding"/>
    <property type="evidence" value="ECO:0007669"/>
    <property type="project" value="InterPro"/>
</dbReference>
<protein>
    <recommendedName>
        <fullName evidence="6">Annexin</fullName>
    </recommendedName>
</protein>
<dbReference type="FunFam" id="1.10.220.10:FF:000003">
    <property type="entry name" value="Annexin"/>
    <property type="match status" value="1"/>
</dbReference>
<dbReference type="Pfam" id="PF00191">
    <property type="entry name" value="Annexin"/>
    <property type="match status" value="4"/>
</dbReference>
<evidence type="ECO:0000256" key="3">
    <source>
        <dbReference type="ARBA" id="ARBA00022837"/>
    </source>
</evidence>
<evidence type="ECO:0000313" key="7">
    <source>
        <dbReference type="EMBL" id="CAH1275024.1"/>
    </source>
</evidence>
<evidence type="ECO:0000256" key="5">
    <source>
        <dbReference type="ARBA" id="ARBA00023302"/>
    </source>
</evidence>
<dbReference type="GO" id="GO:0005737">
    <property type="term" value="C:cytoplasm"/>
    <property type="evidence" value="ECO:0007669"/>
    <property type="project" value="TreeGrafter"/>
</dbReference>
<dbReference type="InterPro" id="IPR037104">
    <property type="entry name" value="Annexin_sf"/>
</dbReference>
<dbReference type="AlphaFoldDB" id="A0A9P0DSC2"/>
<reference evidence="7" key="1">
    <citation type="submission" date="2022-01" db="EMBL/GenBank/DDBJ databases">
        <authorList>
            <person name="King R."/>
        </authorList>
    </citation>
    <scope>NUCLEOTIDE SEQUENCE</scope>
</reference>
<dbReference type="EMBL" id="OU898278">
    <property type="protein sequence ID" value="CAH1275024.1"/>
    <property type="molecule type" value="Genomic_DNA"/>
</dbReference>
<dbReference type="SUPFAM" id="SSF47874">
    <property type="entry name" value="Annexin"/>
    <property type="match status" value="1"/>
</dbReference>
<dbReference type="SMART" id="SM00335">
    <property type="entry name" value="ANX"/>
    <property type="match status" value="4"/>
</dbReference>
<accession>A0A9P0DSC2</accession>
<dbReference type="PROSITE" id="PS00223">
    <property type="entry name" value="ANNEXIN_1"/>
    <property type="match status" value="2"/>
</dbReference>
<evidence type="ECO:0000256" key="2">
    <source>
        <dbReference type="ARBA" id="ARBA00022737"/>
    </source>
</evidence>
<name>A0A9P0DSC2_DIABA</name>
<dbReference type="PROSITE" id="PS51897">
    <property type="entry name" value="ANNEXIN_2"/>
    <property type="match status" value="4"/>
</dbReference>
<keyword evidence="2 6" id="KW-0677">Repeat</keyword>
<keyword evidence="8" id="KW-1185">Reference proteome</keyword>
<dbReference type="Gene3D" id="1.10.220.10">
    <property type="entry name" value="Annexin"/>
    <property type="match status" value="4"/>
</dbReference>
<sequence length="380" mass="43345">MKPAIRKRCRLFCKQDQCPSRRRLHSSLCDGCGSVLQEYIYKKWRDARIKRAISTAPRIYVFYYFQLRNPTVFPYENFRDDEDAQVLKESMDGLGTNENAIIEILARRSNEQRRQIEHTYKTMFGEDLIETLKGELGGDFEDVILALMKEPLDFQVEELHRAISGMGTDDDTLVEILVVHENEEIQRISERYQELYETSLEDAIRGDESGTLQRLLVSLSTGGRDDSGLVDKNAAIADAQALYDAGESSWGTEESVFNSILCLKNKRQLKLIFDEYESMIGHSIEDAIDNEFSGSTKKAYLSLVTAIRDKPVYLATKLHDAMAGMGTDDKTLIRIIVSRSEIDLEDIKEAYEAKYAKTLYERVSDDCSGKYLKTLLTIIG</sequence>
<evidence type="ECO:0000256" key="4">
    <source>
        <dbReference type="ARBA" id="ARBA00023216"/>
    </source>
</evidence>